<organism evidence="1 2">
    <name type="scientific">Ogataea polymorpha</name>
    <dbReference type="NCBI Taxonomy" id="460523"/>
    <lineage>
        <taxon>Eukaryota</taxon>
        <taxon>Fungi</taxon>
        <taxon>Dikarya</taxon>
        <taxon>Ascomycota</taxon>
        <taxon>Saccharomycotina</taxon>
        <taxon>Pichiomycetes</taxon>
        <taxon>Pichiales</taxon>
        <taxon>Pichiaceae</taxon>
        <taxon>Ogataea</taxon>
    </lineage>
</organism>
<accession>A0A9P8T6L9</accession>
<evidence type="ECO:0000313" key="2">
    <source>
        <dbReference type="Proteomes" id="UP000788993"/>
    </source>
</evidence>
<dbReference type="EMBL" id="JAEUBD010001062">
    <property type="protein sequence ID" value="KAH3667549.1"/>
    <property type="molecule type" value="Genomic_DNA"/>
</dbReference>
<proteinExistence type="predicted"/>
<evidence type="ECO:0000313" key="1">
    <source>
        <dbReference type="EMBL" id="KAH3667549.1"/>
    </source>
</evidence>
<comment type="caution">
    <text evidence="1">The sequence shown here is derived from an EMBL/GenBank/DDBJ whole genome shotgun (WGS) entry which is preliminary data.</text>
</comment>
<keyword evidence="2" id="KW-1185">Reference proteome</keyword>
<sequence>MARLLFRPTLGLYLPPIGLAAARIEVLAFNVAWIPALVMEIVCCSIASWMATWSTRSILSNSSMQQIPLSASIKAPASMVNSPLSSSLITAAVRPAADEAFPDV</sequence>
<protein>
    <submittedName>
        <fullName evidence="1">Uncharacterized protein</fullName>
    </submittedName>
</protein>
<dbReference type="Proteomes" id="UP000788993">
    <property type="component" value="Unassembled WGS sequence"/>
</dbReference>
<reference evidence="1" key="2">
    <citation type="submission" date="2021-01" db="EMBL/GenBank/DDBJ databases">
        <authorList>
            <person name="Schikora-Tamarit M.A."/>
        </authorList>
    </citation>
    <scope>NUCLEOTIDE SEQUENCE</scope>
    <source>
        <strain evidence="1">NCAIM Y.01608</strain>
    </source>
</reference>
<gene>
    <name evidence="1" type="ORF">OGATHE_003072</name>
</gene>
<name>A0A9P8T6L9_9ASCO</name>
<dbReference type="AlphaFoldDB" id="A0A9P8T6L9"/>
<reference evidence="1" key="1">
    <citation type="journal article" date="2021" name="Open Biol.">
        <title>Shared evolutionary footprints suggest mitochondrial oxidative damage underlies multiple complex I losses in fungi.</title>
        <authorList>
            <person name="Schikora-Tamarit M.A."/>
            <person name="Marcet-Houben M."/>
            <person name="Nosek J."/>
            <person name="Gabaldon T."/>
        </authorList>
    </citation>
    <scope>NUCLEOTIDE SEQUENCE</scope>
    <source>
        <strain evidence="1">NCAIM Y.01608</strain>
    </source>
</reference>